<protein>
    <submittedName>
        <fullName evidence="8">L-fucose:H+ symporter permease</fullName>
    </submittedName>
</protein>
<dbReference type="Pfam" id="PF07690">
    <property type="entry name" value="MFS_1"/>
    <property type="match status" value="1"/>
</dbReference>
<name>A0ABW5JDE4_9BACT</name>
<feature type="transmembrane region" description="Helical" evidence="6">
    <location>
        <begin position="277"/>
        <end position="296"/>
    </location>
</feature>
<comment type="caution">
    <text evidence="8">The sequence shown here is derived from an EMBL/GenBank/DDBJ whole genome shotgun (WGS) entry which is preliminary data.</text>
</comment>
<evidence type="ECO:0000256" key="2">
    <source>
        <dbReference type="ARBA" id="ARBA00022475"/>
    </source>
</evidence>
<feature type="transmembrane region" description="Helical" evidence="6">
    <location>
        <begin position="243"/>
        <end position="265"/>
    </location>
</feature>
<feature type="transmembrane region" description="Helical" evidence="6">
    <location>
        <begin position="333"/>
        <end position="355"/>
    </location>
</feature>
<keyword evidence="2" id="KW-1003">Cell membrane</keyword>
<evidence type="ECO:0000256" key="3">
    <source>
        <dbReference type="ARBA" id="ARBA00022692"/>
    </source>
</evidence>
<feature type="transmembrane region" description="Helical" evidence="6">
    <location>
        <begin position="113"/>
        <end position="130"/>
    </location>
</feature>
<feature type="transmembrane region" description="Helical" evidence="6">
    <location>
        <begin position="89"/>
        <end position="107"/>
    </location>
</feature>
<evidence type="ECO:0000259" key="7">
    <source>
        <dbReference type="PROSITE" id="PS50850"/>
    </source>
</evidence>
<feature type="domain" description="Major facilitator superfamily (MFS) profile" evidence="7">
    <location>
        <begin position="23"/>
        <end position="418"/>
    </location>
</feature>
<keyword evidence="3 6" id="KW-0812">Transmembrane</keyword>
<dbReference type="InterPro" id="IPR005275">
    <property type="entry name" value="Lfuc_symporter_FucP"/>
</dbReference>
<dbReference type="NCBIfam" id="TIGR00885">
    <property type="entry name" value="fucP"/>
    <property type="match status" value="1"/>
</dbReference>
<dbReference type="PANTHER" id="PTHR43702:SF3">
    <property type="entry name" value="PROTEIN TSGA"/>
    <property type="match status" value="1"/>
</dbReference>
<dbReference type="InterPro" id="IPR036259">
    <property type="entry name" value="MFS_trans_sf"/>
</dbReference>
<dbReference type="Proteomes" id="UP001597510">
    <property type="component" value="Unassembled WGS sequence"/>
</dbReference>
<feature type="transmembrane region" description="Helical" evidence="6">
    <location>
        <begin position="61"/>
        <end position="80"/>
    </location>
</feature>
<feature type="transmembrane region" description="Helical" evidence="6">
    <location>
        <begin position="20"/>
        <end position="41"/>
    </location>
</feature>
<evidence type="ECO:0000256" key="1">
    <source>
        <dbReference type="ARBA" id="ARBA00004429"/>
    </source>
</evidence>
<feature type="transmembrane region" description="Helical" evidence="6">
    <location>
        <begin position="367"/>
        <end position="386"/>
    </location>
</feature>
<dbReference type="PANTHER" id="PTHR43702">
    <property type="entry name" value="L-FUCOSE-PROTON SYMPORTER"/>
    <property type="match status" value="1"/>
</dbReference>
<evidence type="ECO:0000313" key="8">
    <source>
        <dbReference type="EMBL" id="MFD2523678.1"/>
    </source>
</evidence>
<feature type="transmembrane region" description="Helical" evidence="6">
    <location>
        <begin position="392"/>
        <end position="411"/>
    </location>
</feature>
<dbReference type="SUPFAM" id="SSF103473">
    <property type="entry name" value="MFS general substrate transporter"/>
    <property type="match status" value="1"/>
</dbReference>
<dbReference type="Gene3D" id="1.20.1250.20">
    <property type="entry name" value="MFS general substrate transporter like domains"/>
    <property type="match status" value="2"/>
</dbReference>
<comment type="subcellular location">
    <subcellularLocation>
        <location evidence="1">Cell inner membrane</location>
        <topology evidence="1">Multi-pass membrane protein</topology>
    </subcellularLocation>
</comment>
<dbReference type="EMBL" id="JBHULC010000038">
    <property type="protein sequence ID" value="MFD2523678.1"/>
    <property type="molecule type" value="Genomic_DNA"/>
</dbReference>
<keyword evidence="9" id="KW-1185">Reference proteome</keyword>
<feature type="transmembrane region" description="Helical" evidence="6">
    <location>
        <begin position="151"/>
        <end position="169"/>
    </location>
</feature>
<reference evidence="9" key="1">
    <citation type="journal article" date="2019" name="Int. J. Syst. Evol. Microbiol.">
        <title>The Global Catalogue of Microorganisms (GCM) 10K type strain sequencing project: providing services to taxonomists for standard genome sequencing and annotation.</title>
        <authorList>
            <consortium name="The Broad Institute Genomics Platform"/>
            <consortium name="The Broad Institute Genome Sequencing Center for Infectious Disease"/>
            <person name="Wu L."/>
            <person name="Ma J."/>
        </authorList>
    </citation>
    <scope>NUCLEOTIDE SEQUENCE [LARGE SCALE GENOMIC DNA]</scope>
    <source>
        <strain evidence="9">KCTC 52344</strain>
    </source>
</reference>
<keyword evidence="5 6" id="KW-0472">Membrane</keyword>
<dbReference type="PROSITE" id="PS50850">
    <property type="entry name" value="MFS"/>
    <property type="match status" value="1"/>
</dbReference>
<evidence type="ECO:0000256" key="4">
    <source>
        <dbReference type="ARBA" id="ARBA00022989"/>
    </source>
</evidence>
<organism evidence="8 9">
    <name type="scientific">Emticicia soli</name>
    <dbReference type="NCBI Taxonomy" id="2027878"/>
    <lineage>
        <taxon>Bacteria</taxon>
        <taxon>Pseudomonadati</taxon>
        <taxon>Bacteroidota</taxon>
        <taxon>Cytophagia</taxon>
        <taxon>Cytophagales</taxon>
        <taxon>Leadbetterellaceae</taxon>
        <taxon>Emticicia</taxon>
    </lineage>
</organism>
<accession>A0ABW5JDE4</accession>
<dbReference type="RefSeq" id="WP_340233806.1">
    <property type="nucleotide sequence ID" value="NZ_JBBEWC010000001.1"/>
</dbReference>
<gene>
    <name evidence="8" type="primary">fucP</name>
    <name evidence="8" type="ORF">ACFSR2_22455</name>
</gene>
<dbReference type="InterPro" id="IPR020846">
    <property type="entry name" value="MFS_dom"/>
</dbReference>
<dbReference type="CDD" id="cd17394">
    <property type="entry name" value="MFS_FucP_like"/>
    <property type="match status" value="1"/>
</dbReference>
<dbReference type="InterPro" id="IPR011701">
    <property type="entry name" value="MFS"/>
</dbReference>
<feature type="transmembrane region" description="Helical" evidence="6">
    <location>
        <begin position="189"/>
        <end position="207"/>
    </location>
</feature>
<feature type="transmembrane region" description="Helical" evidence="6">
    <location>
        <begin position="308"/>
        <end position="327"/>
    </location>
</feature>
<sequence>MASISGNKQSFQSNSSQNNYLVPFILVTSLFFLWGFAISMLDVLNKHFQDTLNLTISQSTWVQIVTYGAYFLMALPAGIFMKKWGYKKGILAGLLLYSSGAFLVYPASEAQSWTFFLVSLFILACGLAFLETAANPYATVLGPAESSERRLNLAQSFNGLGVIIGPLVGSKLVFSEHQLSVEEGFKSVQLPYMIVGGVILVIALFFLRTPMPEIQETSSAEDKAAENASFSESLSGLFKNKHFVLGAFAQFLNVGVQGCVWGLFINFVMDAIHITKHSAADLLSLGMLIFMIGRFVGTFLMKYVKPNVLLGFYSLGIVAALLVASQVQGQPAVYALMVFFFFQSITFPTIFSLGVKDLGKYTKLGSSFIIMGIVGGAAFPPLMGAIADNTSISTSMLLPVAMFAYIAWYGFSGSKVSK</sequence>
<evidence type="ECO:0000256" key="6">
    <source>
        <dbReference type="SAM" id="Phobius"/>
    </source>
</evidence>
<dbReference type="InterPro" id="IPR050375">
    <property type="entry name" value="MFS_TsgA-like"/>
</dbReference>
<keyword evidence="4 6" id="KW-1133">Transmembrane helix</keyword>
<evidence type="ECO:0000313" key="9">
    <source>
        <dbReference type="Proteomes" id="UP001597510"/>
    </source>
</evidence>
<evidence type="ECO:0000256" key="5">
    <source>
        <dbReference type="ARBA" id="ARBA00023136"/>
    </source>
</evidence>
<proteinExistence type="predicted"/>